<dbReference type="CDD" id="cd22359">
    <property type="entry name" value="SfsA-like_bacterial"/>
    <property type="match status" value="1"/>
</dbReference>
<evidence type="ECO:0000259" key="2">
    <source>
        <dbReference type="Pfam" id="PF03749"/>
    </source>
</evidence>
<dbReference type="NCBIfam" id="TIGR00230">
    <property type="entry name" value="sfsA"/>
    <property type="match status" value="1"/>
</dbReference>
<feature type="domain" description="Sugar fermentation stimulation protein C-terminal" evidence="2">
    <location>
        <begin position="89"/>
        <end position="217"/>
    </location>
</feature>
<evidence type="ECO:0000259" key="3">
    <source>
        <dbReference type="Pfam" id="PF17746"/>
    </source>
</evidence>
<comment type="caution">
    <text evidence="4">The sequence shown here is derived from an EMBL/GenBank/DDBJ whole genome shotgun (WGS) entry which is preliminary data.</text>
</comment>
<dbReference type="Pfam" id="PF17746">
    <property type="entry name" value="SfsA_N"/>
    <property type="match status" value="1"/>
</dbReference>
<organism evidence="4 5">
    <name type="scientific">Thermosediminibacter litoriperuensis</name>
    <dbReference type="NCBI Taxonomy" id="291989"/>
    <lineage>
        <taxon>Bacteria</taxon>
        <taxon>Bacillati</taxon>
        <taxon>Bacillota</taxon>
        <taxon>Clostridia</taxon>
        <taxon>Thermosediminibacterales</taxon>
        <taxon>Thermosediminibacteraceae</taxon>
        <taxon>Thermosediminibacter</taxon>
    </lineage>
</organism>
<protein>
    <recommendedName>
        <fullName evidence="1">Sugar fermentation stimulation protein homolog</fullName>
    </recommendedName>
</protein>
<dbReference type="InterPro" id="IPR005224">
    <property type="entry name" value="SfsA"/>
</dbReference>
<proteinExistence type="inferred from homology"/>
<dbReference type="PANTHER" id="PTHR30545:SF2">
    <property type="entry name" value="SUGAR FERMENTATION STIMULATION PROTEIN A"/>
    <property type="match status" value="1"/>
</dbReference>
<evidence type="ECO:0000256" key="1">
    <source>
        <dbReference type="HAMAP-Rule" id="MF_00095"/>
    </source>
</evidence>
<dbReference type="EMBL" id="VNHO01000003">
    <property type="protein sequence ID" value="TYP58492.1"/>
    <property type="molecule type" value="Genomic_DNA"/>
</dbReference>
<dbReference type="OrthoDB" id="9802365at2"/>
<dbReference type="RefSeq" id="WP_148866032.1">
    <property type="nucleotide sequence ID" value="NZ_VNHO01000003.1"/>
</dbReference>
<evidence type="ECO:0000313" key="5">
    <source>
        <dbReference type="Proteomes" id="UP000322294"/>
    </source>
</evidence>
<dbReference type="HAMAP" id="MF_00095">
    <property type="entry name" value="SfsA"/>
    <property type="match status" value="1"/>
</dbReference>
<accession>A0A5S5AXR3</accession>
<gene>
    <name evidence="1" type="primary">sfsA</name>
    <name evidence="4" type="ORF">LZ11_00337</name>
</gene>
<dbReference type="InterPro" id="IPR040452">
    <property type="entry name" value="SfsA_C"/>
</dbReference>
<evidence type="ECO:0000313" key="4">
    <source>
        <dbReference type="EMBL" id="TYP58492.1"/>
    </source>
</evidence>
<dbReference type="Gene3D" id="3.40.1350.60">
    <property type="match status" value="1"/>
</dbReference>
<sequence>MRIEGIKIDATFEERLNRFVAAVKIGNRPHKVHVPNSGRLAELLVPGARVILREAQNPARKYPYDLIMVYTGDTLVSVDSSLPGRLLISELSRDRILSFDYDFVKPEVKYGGSRFDIGLGSRGKIFYYIEVKGVTLVENGRALFPDAPTERGAKHMLELARAREEGYGAGVFFIVQREDADRFSPNDTMDKKFGDALRRAAEAGVEVFAYSCQVDRNEILLLNPLPVEL</sequence>
<dbReference type="GO" id="GO:0003677">
    <property type="term" value="F:DNA binding"/>
    <property type="evidence" value="ECO:0007669"/>
    <property type="project" value="InterPro"/>
</dbReference>
<feature type="domain" description="SfsA N-terminal OB" evidence="3">
    <location>
        <begin position="14"/>
        <end position="78"/>
    </location>
</feature>
<keyword evidence="5" id="KW-1185">Reference proteome</keyword>
<dbReference type="Proteomes" id="UP000322294">
    <property type="component" value="Unassembled WGS sequence"/>
</dbReference>
<name>A0A5S5AXR3_9FIRM</name>
<dbReference type="AlphaFoldDB" id="A0A5S5AXR3"/>
<dbReference type="PANTHER" id="PTHR30545">
    <property type="entry name" value="SUGAR FERMENTATION STIMULATION PROTEIN A"/>
    <property type="match status" value="1"/>
</dbReference>
<dbReference type="Gene3D" id="2.40.50.580">
    <property type="match status" value="1"/>
</dbReference>
<dbReference type="Pfam" id="PF03749">
    <property type="entry name" value="SfsA"/>
    <property type="match status" value="1"/>
</dbReference>
<comment type="similarity">
    <text evidence="1">Belongs to the SfsA family.</text>
</comment>
<dbReference type="InterPro" id="IPR041465">
    <property type="entry name" value="SfsA_N"/>
</dbReference>
<reference evidence="4 5" key="1">
    <citation type="submission" date="2019-07" db="EMBL/GenBank/DDBJ databases">
        <title>Genomic Encyclopedia of Type Strains, Phase I: the one thousand microbial genomes (KMG-I) project.</title>
        <authorList>
            <person name="Kyrpides N."/>
        </authorList>
    </citation>
    <scope>NUCLEOTIDE SEQUENCE [LARGE SCALE GENOMIC DNA]</scope>
    <source>
        <strain evidence="4 5">DSM 16647</strain>
    </source>
</reference>